<name>A0ABS5JTD1_9BACT</name>
<evidence type="ECO:0000313" key="3">
    <source>
        <dbReference type="Proteomes" id="UP000708576"/>
    </source>
</evidence>
<protein>
    <submittedName>
        <fullName evidence="2">Uncharacterized protein</fullName>
    </submittedName>
</protein>
<dbReference type="RefSeq" id="WP_212215300.1">
    <property type="nucleotide sequence ID" value="NZ_JAGUCO010000003.1"/>
</dbReference>
<reference evidence="2 3" key="1">
    <citation type="journal article" date="2015" name="Int. J. Syst. Evol. Microbiol.">
        <title>Carboxylicivirga linearis sp. nov., isolated from a sea cucumber culture pond.</title>
        <authorList>
            <person name="Wang F.Q."/>
            <person name="Zhou Y.X."/>
            <person name="Lin X.Z."/>
            <person name="Chen G.J."/>
            <person name="Du Z.J."/>
        </authorList>
    </citation>
    <scope>NUCLEOTIDE SEQUENCE [LARGE SCALE GENOMIC DNA]</scope>
    <source>
        <strain evidence="2 3">FB218</strain>
    </source>
</reference>
<feature type="signal peptide" evidence="1">
    <location>
        <begin position="1"/>
        <end position="24"/>
    </location>
</feature>
<evidence type="ECO:0000313" key="2">
    <source>
        <dbReference type="EMBL" id="MBS2098060.1"/>
    </source>
</evidence>
<keyword evidence="1" id="KW-0732">Signal</keyword>
<evidence type="ECO:0000256" key="1">
    <source>
        <dbReference type="SAM" id="SignalP"/>
    </source>
</evidence>
<dbReference type="PROSITE" id="PS51257">
    <property type="entry name" value="PROKAR_LIPOPROTEIN"/>
    <property type="match status" value="1"/>
</dbReference>
<accession>A0ABS5JTD1</accession>
<gene>
    <name evidence="2" type="ORF">KEM10_07190</name>
</gene>
<dbReference type="EMBL" id="JAGUCO010000003">
    <property type="protein sequence ID" value="MBS2098060.1"/>
    <property type="molecule type" value="Genomic_DNA"/>
</dbReference>
<keyword evidence="3" id="KW-1185">Reference proteome</keyword>
<comment type="caution">
    <text evidence="2">The sequence shown here is derived from an EMBL/GenBank/DDBJ whole genome shotgun (WGS) entry which is preliminary data.</text>
</comment>
<dbReference type="Proteomes" id="UP000708576">
    <property type="component" value="Unassembled WGS sequence"/>
</dbReference>
<organism evidence="2 3">
    <name type="scientific">Carboxylicivirga linearis</name>
    <dbReference type="NCBI Taxonomy" id="1628157"/>
    <lineage>
        <taxon>Bacteria</taxon>
        <taxon>Pseudomonadati</taxon>
        <taxon>Bacteroidota</taxon>
        <taxon>Bacteroidia</taxon>
        <taxon>Marinilabiliales</taxon>
        <taxon>Marinilabiliaceae</taxon>
        <taxon>Carboxylicivirga</taxon>
    </lineage>
</organism>
<sequence length="108" mass="11772">MKLQIKLSAYLIMSLFAFSTYSCSEDDPESCKTPDQDIGTCSADDITVCCDDEGSCYYIYQGTNYDDVTDIATVCASASTIDINSIKIQLDAFTSQLIDEARSAAICK</sequence>
<feature type="chain" id="PRO_5045211435" evidence="1">
    <location>
        <begin position="25"/>
        <end position="108"/>
    </location>
</feature>
<proteinExistence type="predicted"/>